<dbReference type="KEGG" id="lmi:LMXM_29_2590"/>
<name>E9B129_LEIMU</name>
<reference evidence="2 3" key="1">
    <citation type="journal article" date="2011" name="Genome Res.">
        <title>Chromosome and gene copy number variation allow major structural change between species and strains of Leishmania.</title>
        <authorList>
            <person name="Rogers M.B."/>
            <person name="Hilley J.D."/>
            <person name="Dickens N.J."/>
            <person name="Wilkes J."/>
            <person name="Bates P.A."/>
            <person name="Depledge D.P."/>
            <person name="Harris D."/>
            <person name="Her Y."/>
            <person name="Herzyk P."/>
            <person name="Imamura H."/>
            <person name="Otto T.D."/>
            <person name="Sanders M."/>
            <person name="Seeger K."/>
            <person name="Dujardin J.C."/>
            <person name="Berriman M."/>
            <person name="Smith D.F."/>
            <person name="Hertz-Fowler C."/>
            <person name="Mottram J.C."/>
        </authorList>
    </citation>
    <scope>NUCLEOTIDE SEQUENCE [LARGE SCALE GENOMIC DNA]</scope>
    <source>
        <strain evidence="2 3">MHOM/GT/2001/U1103</strain>
    </source>
</reference>
<accession>E9B129</accession>
<dbReference type="InterPro" id="IPR004616">
    <property type="entry name" value="Leu/Phe-tRNA_Trfase"/>
</dbReference>
<feature type="compositionally biased region" description="Low complexity" evidence="1">
    <location>
        <begin position="11"/>
        <end position="23"/>
    </location>
</feature>
<dbReference type="Proteomes" id="UP000007259">
    <property type="component" value="Chromosome 29"/>
</dbReference>
<dbReference type="GeneID" id="13451504"/>
<dbReference type="PANTHER" id="PTHR30098:SF7">
    <property type="entry name" value="LEUCYL_PHENYLALANYL-TRNA PROTEIN TRANSFERASE"/>
    <property type="match status" value="1"/>
</dbReference>
<keyword evidence="3" id="KW-1185">Reference proteome</keyword>
<dbReference type="RefSeq" id="XP_003877400.1">
    <property type="nucleotide sequence ID" value="XM_003877351.1"/>
</dbReference>
<dbReference type="GO" id="GO:0008914">
    <property type="term" value="F:leucyl-tRNA--protein transferase activity"/>
    <property type="evidence" value="ECO:0007669"/>
    <property type="project" value="InterPro"/>
</dbReference>
<evidence type="ECO:0000256" key="1">
    <source>
        <dbReference type="SAM" id="MobiDB-lite"/>
    </source>
</evidence>
<dbReference type="GO" id="GO:0030163">
    <property type="term" value="P:protein catabolic process"/>
    <property type="evidence" value="ECO:0007669"/>
    <property type="project" value="InterPro"/>
</dbReference>
<dbReference type="PhylomeDB" id="E9B129"/>
<dbReference type="Gene3D" id="3.40.630.70">
    <property type="entry name" value="Leucyl/phenylalanyl-tRNA-protein transferase, C-terminal domain"/>
    <property type="match status" value="1"/>
</dbReference>
<dbReference type="PANTHER" id="PTHR30098">
    <property type="entry name" value="LEUCYL/PHENYLALANYL-TRNA--PROTEIN TRANSFERASE"/>
    <property type="match status" value="1"/>
</dbReference>
<organism evidence="2 3">
    <name type="scientific">Leishmania mexicana (strain MHOM/GT/2001/U1103)</name>
    <dbReference type="NCBI Taxonomy" id="929439"/>
    <lineage>
        <taxon>Eukaryota</taxon>
        <taxon>Discoba</taxon>
        <taxon>Euglenozoa</taxon>
        <taxon>Kinetoplastea</taxon>
        <taxon>Metakinetoplastina</taxon>
        <taxon>Trypanosomatida</taxon>
        <taxon>Trypanosomatidae</taxon>
        <taxon>Leishmaniinae</taxon>
        <taxon>Leishmania</taxon>
    </lineage>
</organism>
<protein>
    <submittedName>
        <fullName evidence="2">Uncharacterized protein</fullName>
    </submittedName>
</protein>
<dbReference type="OMA" id="YHDYTMY"/>
<dbReference type="GO" id="GO:0005737">
    <property type="term" value="C:cytoplasm"/>
    <property type="evidence" value="ECO:0007669"/>
    <property type="project" value="TreeGrafter"/>
</dbReference>
<proteinExistence type="predicted"/>
<dbReference type="EMBL" id="FR799582">
    <property type="protein sequence ID" value="CBZ28935.1"/>
    <property type="molecule type" value="Genomic_DNA"/>
</dbReference>
<dbReference type="VEuPathDB" id="TriTrypDB:LmxM.29.2590"/>
<sequence length="494" mass="54267">MHPHTPAKVETTASDGTTTKTKATSHPVLLGCGLNWATFSASHPFEVKGLTSMLVGDGSDDEEVPEERDALVQAQLPVASVVTSGATLERVFTESMVRASARAEVARKVQHIATLWCLHPSSEYVATLSWSMEGSESGSTATAVLKVQTEGWRAPLDLRAVSLHVVDRGSLVFHPEFTRCILAQGAEKFMFYVPPNPLEATTALPFMRGLWYNGLFSLPESLRIGPQHVVMFFVLPNGDTRYTLDLAPESPAVPAASSTHQQGSRALWSAASRDATASLYPWRHQSKVRRVIRSGAYVVAVGDDTASVVASLQRAYSYHGQNKRSTWLNDIFIHLMGQCSSRDTLSSTGTAASPAEEADKANNVRLLCIELVEKATGEVVAGCCGIAVGCAYHDYTMYTLRHCKDGLGTFLTKLIGEALQRCGYTLWYWGFCVEYMRHFEQHFGAVDMPRDVFYRRWSAARDAVPECNIDAYLRSHKGMVPYYEGNSPLAKSKP</sequence>
<evidence type="ECO:0000313" key="2">
    <source>
        <dbReference type="EMBL" id="CBZ28935.1"/>
    </source>
</evidence>
<dbReference type="AlphaFoldDB" id="E9B129"/>
<feature type="region of interest" description="Disordered" evidence="1">
    <location>
        <begin position="1"/>
        <end position="23"/>
    </location>
</feature>
<dbReference type="InterPro" id="IPR042203">
    <property type="entry name" value="Leu/Phe-tRNA_Trfase_C"/>
</dbReference>
<dbReference type="OrthoDB" id="2122564at2759"/>
<gene>
    <name evidence="2" type="ORF">LMXM_29_2590</name>
</gene>
<evidence type="ECO:0000313" key="3">
    <source>
        <dbReference type="Proteomes" id="UP000007259"/>
    </source>
</evidence>